<reference evidence="2" key="1">
    <citation type="submission" date="2016-10" db="EMBL/GenBank/DDBJ databases">
        <authorList>
            <person name="Jeantristanb JTB J.-T."/>
            <person name="Ricardo R."/>
        </authorList>
    </citation>
    <scope>NUCLEOTIDE SEQUENCE [LARGE SCALE GENOMIC DNA]</scope>
</reference>
<name>A0A2X0LAU3_9BASI</name>
<accession>A0A2X0LAU3</accession>
<dbReference type="AlphaFoldDB" id="A0A2X0LAU3"/>
<protein>
    <submittedName>
        <fullName evidence="1">BZ3500_MvSof-1268-A1-R1_Chr8-2g10101 protein</fullName>
    </submittedName>
</protein>
<dbReference type="Proteomes" id="UP000249723">
    <property type="component" value="Unassembled WGS sequence"/>
</dbReference>
<organism evidence="1 2">
    <name type="scientific">Microbotryum saponariae</name>
    <dbReference type="NCBI Taxonomy" id="289078"/>
    <lineage>
        <taxon>Eukaryota</taxon>
        <taxon>Fungi</taxon>
        <taxon>Dikarya</taxon>
        <taxon>Basidiomycota</taxon>
        <taxon>Pucciniomycotina</taxon>
        <taxon>Microbotryomycetes</taxon>
        <taxon>Microbotryales</taxon>
        <taxon>Microbotryaceae</taxon>
        <taxon>Microbotryum</taxon>
    </lineage>
</organism>
<keyword evidence="2" id="KW-1185">Reference proteome</keyword>
<dbReference type="EMBL" id="FMWP01000088">
    <property type="protein sequence ID" value="SCZ96299.1"/>
    <property type="molecule type" value="Genomic_DNA"/>
</dbReference>
<evidence type="ECO:0000313" key="2">
    <source>
        <dbReference type="Proteomes" id="UP000249723"/>
    </source>
</evidence>
<proteinExistence type="predicted"/>
<sequence length="205" mass="21733">MAIGASCVPCADLLAVACSTTSSTTCSYGKLTLPNTICTAVTWPPNTANTVEGTPIFGLHGLAHTSALRVSSSFPRQGILRVDTESCISPRLPLTLKPTFGLNIPWGHCVAPTTHAQFTTNTLIDDIPTLVGLKVTGAKWGSTLVTSDNTCAYYTNTSGTGVVTTRAQRLHGRVWKLLGPQSDQDVRSGKGRVPEQLQHDCHCLA</sequence>
<gene>
    <name evidence="1" type="ORF">BZ3500_MVSOF-1268-A1-R1_CHR8-2G10101</name>
</gene>
<evidence type="ECO:0000313" key="1">
    <source>
        <dbReference type="EMBL" id="SCZ96299.1"/>
    </source>
</evidence>